<dbReference type="SUPFAM" id="SSF53850">
    <property type="entry name" value="Periplasmic binding protein-like II"/>
    <property type="match status" value="1"/>
</dbReference>
<protein>
    <recommendedName>
        <fullName evidence="5">Hydroxymethylbilane synthase</fullName>
        <ecNumber evidence="5">2.5.1.61</ecNumber>
    </recommendedName>
</protein>
<evidence type="ECO:0000259" key="7">
    <source>
        <dbReference type="Pfam" id="PF03900"/>
    </source>
</evidence>
<dbReference type="PANTHER" id="PTHR11557:SF0">
    <property type="entry name" value="PORPHOBILINOGEN DEAMINASE"/>
    <property type="match status" value="1"/>
</dbReference>
<dbReference type="RefSeq" id="WP_015505133.1">
    <property type="nucleotide sequence ID" value="NZ_CAYARL010000026.1"/>
</dbReference>
<dbReference type="InterPro" id="IPR000860">
    <property type="entry name" value="HemC"/>
</dbReference>
<dbReference type="InterPro" id="IPR036803">
    <property type="entry name" value="Porphobilinogen_deaminase_C_sf"/>
</dbReference>
<evidence type="ECO:0000256" key="3">
    <source>
        <dbReference type="ARBA" id="ARBA00022679"/>
    </source>
</evidence>
<proteinExistence type="inferred from homology"/>
<dbReference type="OMA" id="LWQANHI"/>
<dbReference type="GO" id="GO:0004418">
    <property type="term" value="F:hydroxymethylbilane synthase activity"/>
    <property type="evidence" value="ECO:0007669"/>
    <property type="project" value="UniProtKB-UniRule"/>
</dbReference>
<sequence length="286" mass="30986">MIAGSRESQLAMAQAEEFKALLEKTTGEACEIKGMTSTGDKDIKTHLADMGGTGVFVKELEEALLNGEIDCTVNSLKDIPAQLDPRFVVAAVLPRADVRDALIPASLEQLQCGAIIGTSSVRREMMLRATKPSLRVKTLRGNMNTRLEKLQEGEYNAIIMAKAGLDRLGIERDVHPIDKHVFVPAAGQGAIGIECRADDTKTIELLKKVDDAKTRAEVKLERDILRHMNAGCSSPIGINAELVGDTMKLIAVSFADIIPVRIVTEFPASEADAKAKEIADRLLKKA</sequence>
<evidence type="ECO:0000256" key="2">
    <source>
        <dbReference type="ARBA" id="ARBA00005638"/>
    </source>
</evidence>
<evidence type="ECO:0000256" key="4">
    <source>
        <dbReference type="ARBA" id="ARBA00023244"/>
    </source>
</evidence>
<feature type="domain" description="Porphobilinogen deaminase C-terminal" evidence="7">
    <location>
        <begin position="217"/>
        <end position="252"/>
    </location>
</feature>
<reference evidence="8 9" key="1">
    <citation type="submission" date="2016-10" db="EMBL/GenBank/DDBJ databases">
        <title>Complete genome of the TMA-utilizing, human hosted archaeon Methanomethylophilus alvus Gen. nov, sp. nov., strain Mx-05, derived from a pure culture.</title>
        <authorList>
            <person name="Brugere J.-F."/>
            <person name="Ben Hania W."/>
            <person name="Chaudhary P.P."/>
            <person name="Gaci N."/>
            <person name="Borrel G."/>
            <person name="Cao Van Tuat L."/>
            <person name="Fardeau M.-L."/>
            <person name="Harris H.M.B."/>
            <person name="O'Toole P.W."/>
            <person name="Ollivier B."/>
        </authorList>
    </citation>
    <scope>NUCLEOTIDE SEQUENCE [LARGE SCALE GENOMIC DNA]</scope>
    <source>
        <strain evidence="8 9">Mx-05</strain>
    </source>
</reference>
<evidence type="ECO:0000313" key="8">
    <source>
        <dbReference type="EMBL" id="AYQ55374.1"/>
    </source>
</evidence>
<dbReference type="EMBL" id="CP017686">
    <property type="protein sequence ID" value="AYQ55374.1"/>
    <property type="molecule type" value="Genomic_DNA"/>
</dbReference>
<dbReference type="InterPro" id="IPR022419">
    <property type="entry name" value="Porphobilin_deaminase_cofac_BS"/>
</dbReference>
<dbReference type="EC" id="2.5.1.61" evidence="5"/>
<dbReference type="InterPro" id="IPR022417">
    <property type="entry name" value="Porphobilin_deaminase_N"/>
</dbReference>
<comment type="cofactor">
    <cofactor evidence="1">
        <name>dipyrromethane</name>
        <dbReference type="ChEBI" id="CHEBI:60342"/>
    </cofactor>
</comment>
<keyword evidence="3" id="KW-0808">Transferase</keyword>
<evidence type="ECO:0000256" key="5">
    <source>
        <dbReference type="NCBIfam" id="TIGR00212"/>
    </source>
</evidence>
<dbReference type="AlphaFoldDB" id="A0A3G3III4"/>
<dbReference type="InterPro" id="IPR022418">
    <property type="entry name" value="Porphobilinogen_deaminase_C"/>
</dbReference>
<accession>A0A3G3III4</accession>
<dbReference type="PRINTS" id="PR00151">
    <property type="entry name" value="PORPHBDMNASE"/>
</dbReference>
<dbReference type="PROSITE" id="PS00533">
    <property type="entry name" value="PORPHOBILINOGEN_DEAM"/>
    <property type="match status" value="1"/>
</dbReference>
<dbReference type="NCBIfam" id="TIGR00212">
    <property type="entry name" value="hemC"/>
    <property type="match status" value="1"/>
</dbReference>
<evidence type="ECO:0000256" key="1">
    <source>
        <dbReference type="ARBA" id="ARBA00001916"/>
    </source>
</evidence>
<feature type="domain" description="Porphobilinogen deaminase N-terminal" evidence="6">
    <location>
        <begin position="3"/>
        <end position="203"/>
    </location>
</feature>
<dbReference type="SUPFAM" id="SSF54782">
    <property type="entry name" value="Porphobilinogen deaminase (hydroxymethylbilane synthase), C-terminal domain"/>
    <property type="match status" value="1"/>
</dbReference>
<dbReference type="Pfam" id="PF01379">
    <property type="entry name" value="Porphobil_deam"/>
    <property type="match status" value="1"/>
</dbReference>
<dbReference type="Gene3D" id="3.40.190.10">
    <property type="entry name" value="Periplasmic binding protein-like II"/>
    <property type="match status" value="2"/>
</dbReference>
<dbReference type="PIRSF" id="PIRSF001438">
    <property type="entry name" value="4pyrrol_synth_OHMeBilane_synth"/>
    <property type="match status" value="1"/>
</dbReference>
<dbReference type="PANTHER" id="PTHR11557">
    <property type="entry name" value="PORPHOBILINOGEN DEAMINASE"/>
    <property type="match status" value="1"/>
</dbReference>
<dbReference type="Pfam" id="PF03900">
    <property type="entry name" value="Porphobil_deamC"/>
    <property type="match status" value="1"/>
</dbReference>
<keyword evidence="4" id="KW-0627">Porphyrin biosynthesis</keyword>
<dbReference type="FunFam" id="3.40.190.10:FF:000005">
    <property type="entry name" value="Porphobilinogen deaminase"/>
    <property type="match status" value="1"/>
</dbReference>
<dbReference type="GeneID" id="41322023"/>
<dbReference type="GO" id="GO:0006783">
    <property type="term" value="P:heme biosynthetic process"/>
    <property type="evidence" value="ECO:0007669"/>
    <property type="project" value="TreeGrafter"/>
</dbReference>
<dbReference type="Proteomes" id="UP000273278">
    <property type="component" value="Chromosome"/>
</dbReference>
<dbReference type="Gene3D" id="3.30.160.40">
    <property type="entry name" value="Porphobilinogen deaminase, C-terminal domain"/>
    <property type="match status" value="1"/>
</dbReference>
<dbReference type="GO" id="GO:0005737">
    <property type="term" value="C:cytoplasm"/>
    <property type="evidence" value="ECO:0007669"/>
    <property type="project" value="UniProtKB-UniRule"/>
</dbReference>
<organism evidence="8 9">
    <name type="scientific">Methanomethylophilus alvi</name>
    <dbReference type="NCBI Taxonomy" id="1291540"/>
    <lineage>
        <taxon>Archaea</taxon>
        <taxon>Methanobacteriati</taxon>
        <taxon>Thermoplasmatota</taxon>
        <taxon>Thermoplasmata</taxon>
        <taxon>Methanomassiliicoccales</taxon>
        <taxon>Methanomethylophilaceae</taxon>
        <taxon>Methanomethylophilus</taxon>
    </lineage>
</organism>
<evidence type="ECO:0000259" key="6">
    <source>
        <dbReference type="Pfam" id="PF01379"/>
    </source>
</evidence>
<gene>
    <name evidence="8" type="ORF">BKD89_06130</name>
</gene>
<comment type="similarity">
    <text evidence="2">Belongs to the HMBS family.</text>
</comment>
<evidence type="ECO:0000313" key="9">
    <source>
        <dbReference type="Proteomes" id="UP000273278"/>
    </source>
</evidence>
<name>A0A3G3III4_9ARCH</name>